<proteinExistence type="predicted"/>
<keyword evidence="1" id="KW-0732">Signal</keyword>
<name>A0A562K828_SPHWJ</name>
<evidence type="ECO:0008006" key="4">
    <source>
        <dbReference type="Google" id="ProtNLM"/>
    </source>
</evidence>
<evidence type="ECO:0000313" key="2">
    <source>
        <dbReference type="EMBL" id="TWH91589.1"/>
    </source>
</evidence>
<dbReference type="InterPro" id="IPR047937">
    <property type="entry name" value="Eex_IncN-like"/>
</dbReference>
<organism evidence="2 3">
    <name type="scientific">Sphingobium wenxiniae (strain DSM 21828 / CGMCC 1.7748 / JZ-1)</name>
    <dbReference type="NCBI Taxonomy" id="595605"/>
    <lineage>
        <taxon>Bacteria</taxon>
        <taxon>Pseudomonadati</taxon>
        <taxon>Pseudomonadota</taxon>
        <taxon>Alphaproteobacteria</taxon>
        <taxon>Sphingomonadales</taxon>
        <taxon>Sphingomonadaceae</taxon>
        <taxon>Sphingobium</taxon>
    </lineage>
</organism>
<dbReference type="Proteomes" id="UP000316624">
    <property type="component" value="Unassembled WGS sequence"/>
</dbReference>
<accession>A0A562K828</accession>
<keyword evidence="3" id="KW-1185">Reference proteome</keyword>
<comment type="caution">
    <text evidence="2">The sequence shown here is derived from an EMBL/GenBank/DDBJ whole genome shotgun (WGS) entry which is preliminary data.</text>
</comment>
<evidence type="ECO:0000256" key="1">
    <source>
        <dbReference type="SAM" id="SignalP"/>
    </source>
</evidence>
<dbReference type="RefSeq" id="WP_145074684.1">
    <property type="nucleotide sequence ID" value="NZ_JACIIY010000025.1"/>
</dbReference>
<gene>
    <name evidence="2" type="ORF">IQ35_03102</name>
</gene>
<evidence type="ECO:0000313" key="3">
    <source>
        <dbReference type="Proteomes" id="UP000316624"/>
    </source>
</evidence>
<dbReference type="NCBIfam" id="NF033894">
    <property type="entry name" value="Eex_IncN"/>
    <property type="match status" value="1"/>
</dbReference>
<sequence>MAARRVRLVAAVVLAASCLVACQQAKSVDWYKAHRAEAEEVETRCMANGAVGEDCGNAALALKALRAEDFARAQAATQKKIEDGSMWPSWNGKR</sequence>
<feature type="signal peptide" evidence="1">
    <location>
        <begin position="1"/>
        <end position="25"/>
    </location>
</feature>
<feature type="chain" id="PRO_5022116656" description="EexN family lipoprotein" evidence="1">
    <location>
        <begin position="26"/>
        <end position="94"/>
    </location>
</feature>
<reference evidence="2 3" key="1">
    <citation type="journal article" date="2015" name="Stand. Genomic Sci.">
        <title>Genomic Encyclopedia of Bacterial and Archaeal Type Strains, Phase III: the genomes of soil and plant-associated and newly described type strains.</title>
        <authorList>
            <person name="Whitman W.B."/>
            <person name="Woyke T."/>
            <person name="Klenk H.P."/>
            <person name="Zhou Y."/>
            <person name="Lilburn T.G."/>
            <person name="Beck B.J."/>
            <person name="De Vos P."/>
            <person name="Vandamme P."/>
            <person name="Eisen J.A."/>
            <person name="Garrity G."/>
            <person name="Hugenholtz P."/>
            <person name="Kyrpides N.C."/>
        </authorList>
    </citation>
    <scope>NUCLEOTIDE SEQUENCE [LARGE SCALE GENOMIC DNA]</scope>
    <source>
        <strain evidence="2 3">CGMCC 1.7748</strain>
    </source>
</reference>
<dbReference type="EMBL" id="VLKK01000014">
    <property type="protein sequence ID" value="TWH91589.1"/>
    <property type="molecule type" value="Genomic_DNA"/>
</dbReference>
<dbReference type="PROSITE" id="PS51257">
    <property type="entry name" value="PROKAR_LIPOPROTEIN"/>
    <property type="match status" value="1"/>
</dbReference>
<protein>
    <recommendedName>
        <fullName evidence="4">EexN family lipoprotein</fullName>
    </recommendedName>
</protein>
<dbReference type="AlphaFoldDB" id="A0A562K828"/>